<accession>A0ABU2GFV2</accession>
<sequence>MSGLVGSPSLADCEDAADETPVHGVADETETRTERETTSIYARLPVSDAKGVRTLVDGDRTLFVYGAVTAREWRETDDEELVDDFFEDPVAAAERTDGTFLLVGVDDDADRLLVVTDKLGARSCFLADGRPAFSTSVAACLPFVDDPTIDEQAVSDFLLMGLLWGTRTLVSEVSTARPATVYEFEDGEWRGERYWKPRYDEAEPGSAYLDELASRFRTAVDRTASTLPSEASIWLSGGLDSRNTSSALCKSAASGDHEFETLSAYTYDANPPTGDNIEIAREVADRLDMELTELDLLPSPERIERLVDVCGGMVAWHITKNLSGSYDIEDSSVFMEGVEGSLLGDHLLQSHFTQYNSAVESQIASEAALDIGLVEDCLAVSVDPVKTFRHEAEESDENAFHHKVLDIHFKNYYNRCAMASNAIIRDVGGDRVVYTDGDFLEWCARIPTKYRKGTFPFTTKIPMGTSRAKLGMTKRVAPELADITYERTKLPPKYPYPAHVLGFVANVGLGRLRSEQTYGNGQLSDIWLRMDTDLADWAETHLRQAAERDVFADDLSDLWTRHQRGENLSPVIAHITSLEYWFDTYL</sequence>
<reference evidence="3 4" key="1">
    <citation type="submission" date="2022-06" db="EMBL/GenBank/DDBJ databases">
        <title>Halogeometricum sp. a new haloarchaeum isolate from saline soil.</title>
        <authorList>
            <person name="Strakova D."/>
            <person name="Galisteo C."/>
            <person name="Sanchez-Porro C."/>
            <person name="Ventosa A."/>
        </authorList>
    </citation>
    <scope>NUCLEOTIDE SEQUENCE [LARGE SCALE GENOMIC DNA]</scope>
    <source>
        <strain evidence="3 4">S1BR25-6</strain>
    </source>
</reference>
<comment type="caution">
    <text evidence="3">The sequence shown here is derived from an EMBL/GenBank/DDBJ whole genome shotgun (WGS) entry which is preliminary data.</text>
</comment>
<dbReference type="EMBL" id="JAMQOP010000002">
    <property type="protein sequence ID" value="MDS0299654.1"/>
    <property type="molecule type" value="Genomic_DNA"/>
</dbReference>
<feature type="compositionally biased region" description="Basic and acidic residues" evidence="1">
    <location>
        <begin position="25"/>
        <end position="36"/>
    </location>
</feature>
<dbReference type="Gene3D" id="3.40.50.620">
    <property type="entry name" value="HUPs"/>
    <property type="match status" value="1"/>
</dbReference>
<organism evidence="3 4">
    <name type="scientific">Halogeometricum salsisoli</name>
    <dbReference type="NCBI Taxonomy" id="2950536"/>
    <lineage>
        <taxon>Archaea</taxon>
        <taxon>Methanobacteriati</taxon>
        <taxon>Methanobacteriota</taxon>
        <taxon>Stenosarchaea group</taxon>
        <taxon>Halobacteria</taxon>
        <taxon>Halobacteriales</taxon>
        <taxon>Haloferacaceae</taxon>
        <taxon>Halogeometricum</taxon>
    </lineage>
</organism>
<dbReference type="RefSeq" id="WP_310924509.1">
    <property type="nucleotide sequence ID" value="NZ_JAMQOP010000002.1"/>
</dbReference>
<proteinExistence type="predicted"/>
<protein>
    <submittedName>
        <fullName evidence="3">Asparagine synthase-related protein</fullName>
    </submittedName>
</protein>
<dbReference type="Pfam" id="PF00733">
    <property type="entry name" value="Asn_synthase"/>
    <property type="match status" value="1"/>
</dbReference>
<feature type="region of interest" description="Disordered" evidence="1">
    <location>
        <begin position="1"/>
        <end position="36"/>
    </location>
</feature>
<dbReference type="InterPro" id="IPR029055">
    <property type="entry name" value="Ntn_hydrolases_N"/>
</dbReference>
<evidence type="ECO:0000313" key="4">
    <source>
        <dbReference type="Proteomes" id="UP001257060"/>
    </source>
</evidence>
<dbReference type="InterPro" id="IPR001962">
    <property type="entry name" value="Asn_synthase"/>
</dbReference>
<dbReference type="InterPro" id="IPR051786">
    <property type="entry name" value="ASN_synthetase/amidase"/>
</dbReference>
<dbReference type="SUPFAM" id="SSF56235">
    <property type="entry name" value="N-terminal nucleophile aminohydrolases (Ntn hydrolases)"/>
    <property type="match status" value="1"/>
</dbReference>
<dbReference type="SUPFAM" id="SSF52402">
    <property type="entry name" value="Adenine nucleotide alpha hydrolases-like"/>
    <property type="match status" value="1"/>
</dbReference>
<evidence type="ECO:0000259" key="2">
    <source>
        <dbReference type="Pfam" id="PF00733"/>
    </source>
</evidence>
<name>A0ABU2GFV2_9EURY</name>
<dbReference type="InterPro" id="IPR014729">
    <property type="entry name" value="Rossmann-like_a/b/a_fold"/>
</dbReference>
<dbReference type="PANTHER" id="PTHR43284">
    <property type="entry name" value="ASPARAGINE SYNTHETASE (GLUTAMINE-HYDROLYZING)"/>
    <property type="match status" value="1"/>
</dbReference>
<dbReference type="Proteomes" id="UP001257060">
    <property type="component" value="Unassembled WGS sequence"/>
</dbReference>
<evidence type="ECO:0000313" key="3">
    <source>
        <dbReference type="EMBL" id="MDS0299654.1"/>
    </source>
</evidence>
<dbReference type="PANTHER" id="PTHR43284:SF1">
    <property type="entry name" value="ASPARAGINE SYNTHETASE"/>
    <property type="match status" value="1"/>
</dbReference>
<gene>
    <name evidence="3" type="ORF">NDI76_12970</name>
</gene>
<dbReference type="Gene3D" id="3.60.20.10">
    <property type="entry name" value="Glutamine Phosphoribosylpyrophosphate, subunit 1, domain 1"/>
    <property type="match status" value="1"/>
</dbReference>
<feature type="domain" description="Asparagine synthetase" evidence="2">
    <location>
        <begin position="212"/>
        <end position="297"/>
    </location>
</feature>
<evidence type="ECO:0000256" key="1">
    <source>
        <dbReference type="SAM" id="MobiDB-lite"/>
    </source>
</evidence>
<keyword evidence="4" id="KW-1185">Reference proteome</keyword>